<name>A0A397VMS4_9GLOM</name>
<protein>
    <submittedName>
        <fullName evidence="1">Uncharacterized protein</fullName>
    </submittedName>
</protein>
<dbReference type="Proteomes" id="UP000266673">
    <property type="component" value="Unassembled WGS sequence"/>
</dbReference>
<comment type="caution">
    <text evidence="1">The sequence shown here is derived from an EMBL/GenBank/DDBJ whole genome shotgun (WGS) entry which is preliminary data.</text>
</comment>
<organism evidence="1 2">
    <name type="scientific">Gigaspora rosea</name>
    <dbReference type="NCBI Taxonomy" id="44941"/>
    <lineage>
        <taxon>Eukaryota</taxon>
        <taxon>Fungi</taxon>
        <taxon>Fungi incertae sedis</taxon>
        <taxon>Mucoromycota</taxon>
        <taxon>Glomeromycotina</taxon>
        <taxon>Glomeromycetes</taxon>
        <taxon>Diversisporales</taxon>
        <taxon>Gigasporaceae</taxon>
        <taxon>Gigaspora</taxon>
    </lineage>
</organism>
<dbReference type="SUPFAM" id="SSF54060">
    <property type="entry name" value="His-Me finger endonucleases"/>
    <property type="match status" value="1"/>
</dbReference>
<evidence type="ECO:0000313" key="2">
    <source>
        <dbReference type="Proteomes" id="UP000266673"/>
    </source>
</evidence>
<dbReference type="EMBL" id="QKWP01000274">
    <property type="protein sequence ID" value="RIB23178.1"/>
    <property type="molecule type" value="Genomic_DNA"/>
</dbReference>
<gene>
    <name evidence="1" type="ORF">C2G38_2032948</name>
</gene>
<dbReference type="AlphaFoldDB" id="A0A397VMS4"/>
<keyword evidence="2" id="KW-1185">Reference proteome</keyword>
<dbReference type="OrthoDB" id="2419640at2759"/>
<accession>A0A397VMS4</accession>
<dbReference type="InterPro" id="IPR044925">
    <property type="entry name" value="His-Me_finger_sf"/>
</dbReference>
<dbReference type="Gene3D" id="1.20.5.2050">
    <property type="match status" value="1"/>
</dbReference>
<sequence>MDSNWEDKFENFEILLEWEKSTSTNNNKKLNYFRLVEIDSIVYYKVRTQTTKITFLLDLKYYKLLEDHMWHCRKQKTMNTYYIMTNIGKTIKLLHRMICPKWKMIDHINRNGLDNCEYNLRNTTPRENHLNCKKRKDNTLGHNGISFNKNNRAWRFVWQQNNKQKAKWLYITKKKTSEEAKKLAIEFKLAHDKISGNRNGYDVKIV</sequence>
<evidence type="ECO:0000313" key="1">
    <source>
        <dbReference type="EMBL" id="RIB23178.1"/>
    </source>
</evidence>
<reference evidence="1 2" key="1">
    <citation type="submission" date="2018-06" db="EMBL/GenBank/DDBJ databases">
        <title>Comparative genomics reveals the genomic features of Rhizophagus irregularis, R. cerebriforme, R. diaphanum and Gigaspora rosea, and their symbiotic lifestyle signature.</title>
        <authorList>
            <person name="Morin E."/>
            <person name="San Clemente H."/>
            <person name="Chen E.C.H."/>
            <person name="De La Providencia I."/>
            <person name="Hainaut M."/>
            <person name="Kuo A."/>
            <person name="Kohler A."/>
            <person name="Murat C."/>
            <person name="Tang N."/>
            <person name="Roy S."/>
            <person name="Loubradou J."/>
            <person name="Henrissat B."/>
            <person name="Grigoriev I.V."/>
            <person name="Corradi N."/>
            <person name="Roux C."/>
            <person name="Martin F.M."/>
        </authorList>
    </citation>
    <scope>NUCLEOTIDE SEQUENCE [LARGE SCALE GENOMIC DNA]</scope>
    <source>
        <strain evidence="1 2">DAOM 194757</strain>
    </source>
</reference>
<proteinExistence type="predicted"/>